<proteinExistence type="predicted"/>
<accession>K3VH44</accession>
<dbReference type="KEGG" id="fpu:FPSE_06113"/>
<dbReference type="GeneID" id="20364731"/>
<evidence type="ECO:0000313" key="1">
    <source>
        <dbReference type="EMBL" id="EKJ73707.1"/>
    </source>
</evidence>
<organism evidence="1 2">
    <name type="scientific">Fusarium pseudograminearum (strain CS3096)</name>
    <name type="common">Wheat and barley crown-rot fungus</name>
    <dbReference type="NCBI Taxonomy" id="1028729"/>
    <lineage>
        <taxon>Eukaryota</taxon>
        <taxon>Fungi</taxon>
        <taxon>Dikarya</taxon>
        <taxon>Ascomycota</taxon>
        <taxon>Pezizomycotina</taxon>
        <taxon>Sordariomycetes</taxon>
        <taxon>Hypocreomycetidae</taxon>
        <taxon>Hypocreales</taxon>
        <taxon>Nectriaceae</taxon>
        <taxon>Fusarium</taxon>
    </lineage>
</organism>
<dbReference type="Proteomes" id="UP000007978">
    <property type="component" value="Chromosome 4"/>
</dbReference>
<reference evidence="1 2" key="1">
    <citation type="journal article" date="2012" name="PLoS Pathog.">
        <title>Comparative pathogenomics reveals horizontally acquired novel virulence genes in fungi infecting cereal hosts.</title>
        <authorList>
            <person name="Gardiner D.M."/>
            <person name="McDonald M.C."/>
            <person name="Covarelli L."/>
            <person name="Solomon P.S."/>
            <person name="Rusu A.G."/>
            <person name="Marshall M."/>
            <person name="Kazan K."/>
            <person name="Chakraborty S."/>
            <person name="McDonald B.A."/>
            <person name="Manners J.M."/>
        </authorList>
    </citation>
    <scope>NUCLEOTIDE SEQUENCE [LARGE SCALE GENOMIC DNA]</scope>
    <source>
        <strain evidence="1 2">CS3096</strain>
    </source>
</reference>
<protein>
    <submittedName>
        <fullName evidence="1">Uncharacterized protein</fullName>
    </submittedName>
</protein>
<keyword evidence="2" id="KW-1185">Reference proteome</keyword>
<gene>
    <name evidence="1" type="ORF">FPSE_06113</name>
</gene>
<comment type="caution">
    <text evidence="1">The sequence shown here is derived from an EMBL/GenBank/DDBJ whole genome shotgun (WGS) entry which is preliminary data.</text>
</comment>
<dbReference type="EMBL" id="AFNW01000132">
    <property type="protein sequence ID" value="EKJ73707.1"/>
    <property type="molecule type" value="Genomic_DNA"/>
</dbReference>
<sequence length="41" mass="4229">MSDNARVMKPPKNMTELASISLPSLGISNEPASVGTVRGAT</sequence>
<name>K3VH44_FUSPC</name>
<dbReference type="HOGENOM" id="CLU_3279565_0_0_1"/>
<dbReference type="AlphaFoldDB" id="K3VH44"/>
<dbReference type="RefSeq" id="XP_009257506.1">
    <property type="nucleotide sequence ID" value="XM_009259231.1"/>
</dbReference>
<evidence type="ECO:0000313" key="2">
    <source>
        <dbReference type="Proteomes" id="UP000007978"/>
    </source>
</evidence>